<evidence type="ECO:0008006" key="3">
    <source>
        <dbReference type="Google" id="ProtNLM"/>
    </source>
</evidence>
<reference evidence="1" key="1">
    <citation type="submission" date="2021-02" db="EMBL/GenBank/DDBJ databases">
        <authorList>
            <person name="Nowell W R."/>
        </authorList>
    </citation>
    <scope>NUCLEOTIDE SEQUENCE</scope>
</reference>
<feature type="non-terminal residue" evidence="1">
    <location>
        <position position="1"/>
    </location>
</feature>
<sequence>MRAVLLKGFGDCDNLYIGETNVPEIKDDEVLVKVHAFG</sequence>
<dbReference type="InterPro" id="IPR011032">
    <property type="entry name" value="GroES-like_sf"/>
</dbReference>
<comment type="caution">
    <text evidence="1">The sequence shown here is derived from an EMBL/GenBank/DDBJ whole genome shotgun (WGS) entry which is preliminary data.</text>
</comment>
<organism evidence="1 2">
    <name type="scientific">Rotaria sordida</name>
    <dbReference type="NCBI Taxonomy" id="392033"/>
    <lineage>
        <taxon>Eukaryota</taxon>
        <taxon>Metazoa</taxon>
        <taxon>Spiralia</taxon>
        <taxon>Gnathifera</taxon>
        <taxon>Rotifera</taxon>
        <taxon>Eurotatoria</taxon>
        <taxon>Bdelloidea</taxon>
        <taxon>Philodinida</taxon>
        <taxon>Philodinidae</taxon>
        <taxon>Rotaria</taxon>
    </lineage>
</organism>
<name>A0A814EMB7_9BILA</name>
<evidence type="ECO:0000313" key="2">
    <source>
        <dbReference type="Proteomes" id="UP000663882"/>
    </source>
</evidence>
<gene>
    <name evidence="1" type="ORF">RFH988_LOCUS12638</name>
</gene>
<accession>A0A814EMB7</accession>
<dbReference type="OrthoDB" id="3509362at2759"/>
<dbReference type="Proteomes" id="UP000663882">
    <property type="component" value="Unassembled WGS sequence"/>
</dbReference>
<dbReference type="Gene3D" id="3.90.180.10">
    <property type="entry name" value="Medium-chain alcohol dehydrogenases, catalytic domain"/>
    <property type="match status" value="1"/>
</dbReference>
<evidence type="ECO:0000313" key="1">
    <source>
        <dbReference type="EMBL" id="CAF0971161.1"/>
    </source>
</evidence>
<dbReference type="EMBL" id="CAJNOO010000533">
    <property type="protein sequence ID" value="CAF0971161.1"/>
    <property type="molecule type" value="Genomic_DNA"/>
</dbReference>
<dbReference type="SUPFAM" id="SSF50129">
    <property type="entry name" value="GroES-like"/>
    <property type="match status" value="1"/>
</dbReference>
<protein>
    <recommendedName>
        <fullName evidence="3">Alcohol dehydrogenase</fullName>
    </recommendedName>
</protein>
<proteinExistence type="predicted"/>
<dbReference type="AlphaFoldDB" id="A0A814EMB7"/>